<organism evidence="2 3">
    <name type="scientific">Neisseria lisongii</name>
    <dbReference type="NCBI Taxonomy" id="2912188"/>
    <lineage>
        <taxon>Bacteria</taxon>
        <taxon>Pseudomonadati</taxon>
        <taxon>Pseudomonadota</taxon>
        <taxon>Betaproteobacteria</taxon>
        <taxon>Neisseriales</taxon>
        <taxon>Neisseriaceae</taxon>
        <taxon>Neisseria</taxon>
    </lineage>
</organism>
<dbReference type="Proteomes" id="UP001221268">
    <property type="component" value="Chromosome"/>
</dbReference>
<dbReference type="Pfam" id="PF13466">
    <property type="entry name" value="STAS_2"/>
    <property type="match status" value="1"/>
</dbReference>
<dbReference type="InterPro" id="IPR058548">
    <property type="entry name" value="MlaB-like_STAS"/>
</dbReference>
<reference evidence="2 3" key="1">
    <citation type="submission" date="2023-01" db="EMBL/GenBank/DDBJ databases">
        <authorList>
            <person name="Yang C."/>
        </authorList>
    </citation>
    <scope>NUCLEOTIDE SEQUENCE [LARGE SCALE GENOMIC DNA]</scope>
    <source>
        <strain evidence="2 3">ZJ106</strain>
    </source>
</reference>
<evidence type="ECO:0000259" key="1">
    <source>
        <dbReference type="Pfam" id="PF13466"/>
    </source>
</evidence>
<name>A0ABY7RHW1_9NEIS</name>
<protein>
    <submittedName>
        <fullName evidence="2">STAS domain-containing protein</fullName>
    </submittedName>
</protein>
<proteinExistence type="predicted"/>
<dbReference type="EMBL" id="CP116766">
    <property type="protein sequence ID" value="WCL71190.1"/>
    <property type="molecule type" value="Genomic_DNA"/>
</dbReference>
<dbReference type="SUPFAM" id="SSF52091">
    <property type="entry name" value="SpoIIaa-like"/>
    <property type="match status" value="1"/>
</dbReference>
<evidence type="ECO:0000313" key="3">
    <source>
        <dbReference type="Proteomes" id="UP001221268"/>
    </source>
</evidence>
<feature type="domain" description="MlaB-like STAS" evidence="1">
    <location>
        <begin position="12"/>
        <end position="80"/>
    </location>
</feature>
<dbReference type="InterPro" id="IPR036513">
    <property type="entry name" value="STAS_dom_sf"/>
</dbReference>
<evidence type="ECO:0000313" key="2">
    <source>
        <dbReference type="EMBL" id="WCL71190.1"/>
    </source>
</evidence>
<gene>
    <name evidence="2" type="ORF">PJU73_07570</name>
</gene>
<sequence length="92" mass="10191">MHSEIREGTLFISGDVTVKTLTAAVFARFEQQCRLKTCKSLDLSGVTRADSACVSLLLTARRLSKHPLRLQHLPESVQALGGLYDINDWFAS</sequence>
<dbReference type="RefSeq" id="WP_237090792.1">
    <property type="nucleotide sequence ID" value="NZ_CP116766.1"/>
</dbReference>
<keyword evidence="3" id="KW-1185">Reference proteome</keyword>
<dbReference type="Gene3D" id="3.30.750.24">
    <property type="entry name" value="STAS domain"/>
    <property type="match status" value="1"/>
</dbReference>
<accession>A0ABY7RHW1</accession>